<sequence>MDQQGTSRAGRAKNIGFETPPDMTLSAPVSLAMQSYGLWPDILQLKDLPWLVTTACYLTALKIPEDDYGIEIIPSMEFIDTATAKSTARSSFAVSSVVRDSNKWTEHCTGLIKVEISKPEETRKDEYRHGFHNCYRPTFQGLSEIRADPVQNMASAKLQRIPSKGESPATLFTQLL</sequence>
<evidence type="ECO:0000313" key="1">
    <source>
        <dbReference type="EMBL" id="OCK75204.1"/>
    </source>
</evidence>
<evidence type="ECO:0000313" key="2">
    <source>
        <dbReference type="Proteomes" id="UP000250266"/>
    </source>
</evidence>
<dbReference type="Proteomes" id="UP000250266">
    <property type="component" value="Unassembled WGS sequence"/>
</dbReference>
<dbReference type="InterPro" id="IPR042104">
    <property type="entry name" value="PKS_dehydratase_sf"/>
</dbReference>
<proteinExistence type="predicted"/>
<organism evidence="1 2">
    <name type="scientific">Lepidopterella palustris CBS 459.81</name>
    <dbReference type="NCBI Taxonomy" id="1314670"/>
    <lineage>
        <taxon>Eukaryota</taxon>
        <taxon>Fungi</taxon>
        <taxon>Dikarya</taxon>
        <taxon>Ascomycota</taxon>
        <taxon>Pezizomycotina</taxon>
        <taxon>Dothideomycetes</taxon>
        <taxon>Pleosporomycetidae</taxon>
        <taxon>Mytilinidiales</taxon>
        <taxon>Argynnaceae</taxon>
        <taxon>Lepidopterella</taxon>
    </lineage>
</organism>
<accession>A0A8E2E0S9</accession>
<protein>
    <submittedName>
        <fullName evidence="1">Uncharacterized protein</fullName>
    </submittedName>
</protein>
<reference evidence="1 2" key="1">
    <citation type="journal article" date="2016" name="Nat. Commun.">
        <title>Ectomycorrhizal ecology is imprinted in the genome of the dominant symbiotic fungus Cenococcum geophilum.</title>
        <authorList>
            <consortium name="DOE Joint Genome Institute"/>
            <person name="Peter M."/>
            <person name="Kohler A."/>
            <person name="Ohm R.A."/>
            <person name="Kuo A."/>
            <person name="Krutzmann J."/>
            <person name="Morin E."/>
            <person name="Arend M."/>
            <person name="Barry K.W."/>
            <person name="Binder M."/>
            <person name="Choi C."/>
            <person name="Clum A."/>
            <person name="Copeland A."/>
            <person name="Grisel N."/>
            <person name="Haridas S."/>
            <person name="Kipfer T."/>
            <person name="LaButti K."/>
            <person name="Lindquist E."/>
            <person name="Lipzen A."/>
            <person name="Maire R."/>
            <person name="Meier B."/>
            <person name="Mihaltcheva S."/>
            <person name="Molinier V."/>
            <person name="Murat C."/>
            <person name="Poggeler S."/>
            <person name="Quandt C.A."/>
            <person name="Sperisen C."/>
            <person name="Tritt A."/>
            <person name="Tisserant E."/>
            <person name="Crous P.W."/>
            <person name="Henrissat B."/>
            <person name="Nehls U."/>
            <person name="Egli S."/>
            <person name="Spatafora J.W."/>
            <person name="Grigoriev I.V."/>
            <person name="Martin F.M."/>
        </authorList>
    </citation>
    <scope>NUCLEOTIDE SEQUENCE [LARGE SCALE GENOMIC DNA]</scope>
    <source>
        <strain evidence="1 2">CBS 459.81</strain>
    </source>
</reference>
<keyword evidence="2" id="KW-1185">Reference proteome</keyword>
<dbReference type="EMBL" id="KV745350">
    <property type="protein sequence ID" value="OCK75204.1"/>
    <property type="molecule type" value="Genomic_DNA"/>
</dbReference>
<dbReference type="AlphaFoldDB" id="A0A8E2E0S9"/>
<gene>
    <name evidence="1" type="ORF">K432DRAFT_409230</name>
</gene>
<name>A0A8E2E0S9_9PEZI</name>
<dbReference type="Gene3D" id="3.10.129.110">
    <property type="entry name" value="Polyketide synthase dehydratase"/>
    <property type="match status" value="1"/>
</dbReference>